<name>A0A1H8DVA7_9PROT</name>
<keyword evidence="1" id="KW-0808">Transferase</keyword>
<proteinExistence type="predicted"/>
<dbReference type="GO" id="GO:0016740">
    <property type="term" value="F:transferase activity"/>
    <property type="evidence" value="ECO:0007669"/>
    <property type="project" value="UniProtKB-KW"/>
</dbReference>
<dbReference type="AlphaFoldDB" id="A0A1H8DVA7"/>
<evidence type="ECO:0000313" key="1">
    <source>
        <dbReference type="EMBL" id="SEN11212.1"/>
    </source>
</evidence>
<dbReference type="EMBL" id="FOCT01000002">
    <property type="protein sequence ID" value="SEN11212.1"/>
    <property type="molecule type" value="Genomic_DNA"/>
</dbReference>
<dbReference type="Proteomes" id="UP000183898">
    <property type="component" value="Unassembled WGS sequence"/>
</dbReference>
<evidence type="ECO:0000313" key="2">
    <source>
        <dbReference type="Proteomes" id="UP000183898"/>
    </source>
</evidence>
<gene>
    <name evidence="1" type="ORF">SAMN05216404_102378</name>
</gene>
<accession>A0A1H8DVA7</accession>
<sequence>MLVEFHRKLSESCCDVVFGYQEVRKGRLFEQIGGGLFWKGINFLSDVKILENIATERIMTCRYVEALLQMGDRNLFLGGMMSWAGFYQIGLPVLKKQRCGQSTYTLMRGIG</sequence>
<protein>
    <submittedName>
        <fullName evidence="1">Putative glycosyltransferase</fullName>
    </submittedName>
</protein>
<organism evidence="1 2">
    <name type="scientific">Nitrosospira multiformis</name>
    <dbReference type="NCBI Taxonomy" id="1231"/>
    <lineage>
        <taxon>Bacteria</taxon>
        <taxon>Pseudomonadati</taxon>
        <taxon>Pseudomonadota</taxon>
        <taxon>Betaproteobacteria</taxon>
        <taxon>Nitrosomonadales</taxon>
        <taxon>Nitrosomonadaceae</taxon>
        <taxon>Nitrosospira</taxon>
    </lineage>
</organism>
<reference evidence="1 2" key="1">
    <citation type="submission" date="2016-10" db="EMBL/GenBank/DDBJ databases">
        <authorList>
            <person name="de Groot N.N."/>
        </authorList>
    </citation>
    <scope>NUCLEOTIDE SEQUENCE [LARGE SCALE GENOMIC DNA]</scope>
    <source>
        <strain evidence="1 2">Nl18</strain>
    </source>
</reference>